<evidence type="ECO:0000313" key="3">
    <source>
        <dbReference type="Proteomes" id="UP000277204"/>
    </source>
</evidence>
<accession>A0A3P7YAJ6</accession>
<organism evidence="2 3">
    <name type="scientific">Schistosoma margrebowiei</name>
    <dbReference type="NCBI Taxonomy" id="48269"/>
    <lineage>
        <taxon>Eukaryota</taxon>
        <taxon>Metazoa</taxon>
        <taxon>Spiralia</taxon>
        <taxon>Lophotrochozoa</taxon>
        <taxon>Platyhelminthes</taxon>
        <taxon>Trematoda</taxon>
        <taxon>Digenea</taxon>
        <taxon>Strigeidida</taxon>
        <taxon>Schistosomatoidea</taxon>
        <taxon>Schistosomatidae</taxon>
        <taxon>Schistosoma</taxon>
    </lineage>
</organism>
<name>A0A3P7YAJ6_9TREM</name>
<evidence type="ECO:0000256" key="1">
    <source>
        <dbReference type="SAM" id="MobiDB-lite"/>
    </source>
</evidence>
<keyword evidence="3" id="KW-1185">Reference proteome</keyword>
<dbReference type="Proteomes" id="UP000277204">
    <property type="component" value="Unassembled WGS sequence"/>
</dbReference>
<reference evidence="2 3" key="1">
    <citation type="submission" date="2018-11" db="EMBL/GenBank/DDBJ databases">
        <authorList>
            <consortium name="Pathogen Informatics"/>
        </authorList>
    </citation>
    <scope>NUCLEOTIDE SEQUENCE [LARGE SCALE GENOMIC DNA]</scope>
    <source>
        <strain evidence="2 3">Zambia</strain>
    </source>
</reference>
<gene>
    <name evidence="2" type="ORF">SMRZ_LOCUS9137</name>
</gene>
<proteinExistence type="predicted"/>
<protein>
    <submittedName>
        <fullName evidence="2">Uncharacterized protein</fullName>
    </submittedName>
</protein>
<evidence type="ECO:0000313" key="2">
    <source>
        <dbReference type="EMBL" id="VDO84930.1"/>
    </source>
</evidence>
<dbReference type="AlphaFoldDB" id="A0A3P7YAJ6"/>
<feature type="compositionally biased region" description="Acidic residues" evidence="1">
    <location>
        <begin position="221"/>
        <end position="240"/>
    </location>
</feature>
<dbReference type="EMBL" id="UZAI01004209">
    <property type="protein sequence ID" value="VDO84930.1"/>
    <property type="molecule type" value="Genomic_DNA"/>
</dbReference>
<sequence length="311" mass="35207">MPITNKTEFSKSESSTIKGNALLKELASIAEHSVELETVVSACFAQLENLVSQLNQYYEPTRICTTTSWWWIRALCEHLPRFMQVAPFSNPVNILRLLIQDVKKKSILSTNTKQNTGHQTAEPTKWSRALEYGLQEAKSKIRVKEGSGALKYQWPKVGEILQAKETIEKQYILESKSGKKSPTRSLSSHIIDTAPSPIDEEQHRFFVTSDNEEEEVCILQEEVDTSSPSDNDDEDEEEQEQEIKAEPIETPPAIEDVHELIERVLQYCRPDIVTAVRQILSDFGSPNNSSLEKSIRIQESVLGHTKAPVIQ</sequence>
<feature type="region of interest" description="Disordered" evidence="1">
    <location>
        <begin position="221"/>
        <end position="250"/>
    </location>
</feature>